<dbReference type="Gene3D" id="3.40.50.300">
    <property type="entry name" value="P-loop containing nucleotide triphosphate hydrolases"/>
    <property type="match status" value="1"/>
</dbReference>
<dbReference type="EMBL" id="BRYA01000005">
    <property type="protein sequence ID" value="GMI31051.1"/>
    <property type="molecule type" value="Genomic_DNA"/>
</dbReference>
<dbReference type="Proteomes" id="UP001165065">
    <property type="component" value="Unassembled WGS sequence"/>
</dbReference>
<name>A0A9W7L576_9STRA</name>
<dbReference type="OrthoDB" id="507945at2759"/>
<evidence type="ECO:0000256" key="3">
    <source>
        <dbReference type="ARBA" id="ARBA00019010"/>
    </source>
</evidence>
<comment type="caution">
    <text evidence="11">The sequence shown here is derived from an EMBL/GenBank/DDBJ whole genome shotgun (WGS) entry which is preliminary data.</text>
</comment>
<dbReference type="GO" id="GO:0002949">
    <property type="term" value="P:tRNA threonylcarbamoyladenosine modification"/>
    <property type="evidence" value="ECO:0007669"/>
    <property type="project" value="InterPro"/>
</dbReference>
<organism evidence="11 12">
    <name type="scientific">Triparma columacea</name>
    <dbReference type="NCBI Taxonomy" id="722753"/>
    <lineage>
        <taxon>Eukaryota</taxon>
        <taxon>Sar</taxon>
        <taxon>Stramenopiles</taxon>
        <taxon>Ochrophyta</taxon>
        <taxon>Bolidophyceae</taxon>
        <taxon>Parmales</taxon>
        <taxon>Triparmaceae</taxon>
        <taxon>Triparma</taxon>
    </lineage>
</organism>
<evidence type="ECO:0000256" key="4">
    <source>
        <dbReference type="ARBA" id="ARBA00022490"/>
    </source>
</evidence>
<dbReference type="GO" id="GO:0005524">
    <property type="term" value="F:ATP binding"/>
    <property type="evidence" value="ECO:0007669"/>
    <property type="project" value="UniProtKB-KW"/>
</dbReference>
<evidence type="ECO:0000256" key="9">
    <source>
        <dbReference type="ARBA" id="ARBA00022842"/>
    </source>
</evidence>
<comment type="similarity">
    <text evidence="2">Belongs to the TsaE family.</text>
</comment>
<dbReference type="PANTHER" id="PTHR33540:SF2">
    <property type="entry name" value="TRNA THREONYLCARBAMOYLADENOSINE BIOSYNTHESIS PROTEIN TSAE"/>
    <property type="match status" value="1"/>
</dbReference>
<dbReference type="PANTHER" id="PTHR33540">
    <property type="entry name" value="TRNA THREONYLCARBAMOYLADENOSINE BIOSYNTHESIS PROTEIN TSAE"/>
    <property type="match status" value="1"/>
</dbReference>
<dbReference type="GO" id="GO:0046872">
    <property type="term" value="F:metal ion binding"/>
    <property type="evidence" value="ECO:0007669"/>
    <property type="project" value="UniProtKB-KW"/>
</dbReference>
<keyword evidence="7" id="KW-0547">Nucleotide-binding</keyword>
<dbReference type="AlphaFoldDB" id="A0A9W7L576"/>
<keyword evidence="12" id="KW-1185">Reference proteome</keyword>
<sequence>MNPCATFRIPLTSFKRNFSGLAASRSSTYSLIVSSAEGMRSLGSEICYVNLNAVGKGLPLNVMLKGDVGAGKTTFSRGFVKEWSGDDDVEVTSPTYLIDVTYERGDGVDGKSDESTLHHMDLYRLKEGDDLGVR</sequence>
<keyword evidence="4" id="KW-0963">Cytoplasm</keyword>
<dbReference type="SUPFAM" id="SSF52540">
    <property type="entry name" value="P-loop containing nucleoside triphosphate hydrolases"/>
    <property type="match status" value="1"/>
</dbReference>
<gene>
    <name evidence="11" type="ORF">TrCOL_g6244</name>
</gene>
<protein>
    <recommendedName>
        <fullName evidence="3">tRNA threonylcarbamoyladenosine biosynthesis protein TsaE</fullName>
    </recommendedName>
    <alternativeName>
        <fullName evidence="10">t(6)A37 threonylcarbamoyladenosine biosynthesis protein TsaE</fullName>
    </alternativeName>
</protein>
<keyword evidence="5" id="KW-0819">tRNA processing</keyword>
<evidence type="ECO:0000256" key="7">
    <source>
        <dbReference type="ARBA" id="ARBA00022741"/>
    </source>
</evidence>
<evidence type="ECO:0000313" key="12">
    <source>
        <dbReference type="Proteomes" id="UP001165065"/>
    </source>
</evidence>
<keyword evidence="8" id="KW-0067">ATP-binding</keyword>
<reference evidence="12" key="1">
    <citation type="journal article" date="2023" name="Commun. Biol.">
        <title>Genome analysis of Parmales, the sister group of diatoms, reveals the evolutionary specialization of diatoms from phago-mixotrophs to photoautotrophs.</title>
        <authorList>
            <person name="Ban H."/>
            <person name="Sato S."/>
            <person name="Yoshikawa S."/>
            <person name="Yamada K."/>
            <person name="Nakamura Y."/>
            <person name="Ichinomiya M."/>
            <person name="Sato N."/>
            <person name="Blanc-Mathieu R."/>
            <person name="Endo H."/>
            <person name="Kuwata A."/>
            <person name="Ogata H."/>
        </authorList>
    </citation>
    <scope>NUCLEOTIDE SEQUENCE [LARGE SCALE GENOMIC DNA]</scope>
</reference>
<proteinExistence type="inferred from homology"/>
<keyword evidence="6" id="KW-0479">Metal-binding</keyword>
<evidence type="ECO:0000313" key="11">
    <source>
        <dbReference type="EMBL" id="GMI31051.1"/>
    </source>
</evidence>
<comment type="subcellular location">
    <subcellularLocation>
        <location evidence="1">Cytoplasm</location>
    </subcellularLocation>
</comment>
<evidence type="ECO:0000256" key="5">
    <source>
        <dbReference type="ARBA" id="ARBA00022694"/>
    </source>
</evidence>
<evidence type="ECO:0000256" key="8">
    <source>
        <dbReference type="ARBA" id="ARBA00022840"/>
    </source>
</evidence>
<accession>A0A9W7L576</accession>
<dbReference type="InterPro" id="IPR003442">
    <property type="entry name" value="T6A_TsaE"/>
</dbReference>
<dbReference type="Pfam" id="PF02367">
    <property type="entry name" value="TsaE"/>
    <property type="match status" value="1"/>
</dbReference>
<evidence type="ECO:0000256" key="1">
    <source>
        <dbReference type="ARBA" id="ARBA00004496"/>
    </source>
</evidence>
<evidence type="ECO:0000256" key="10">
    <source>
        <dbReference type="ARBA" id="ARBA00032441"/>
    </source>
</evidence>
<keyword evidence="9" id="KW-0460">Magnesium</keyword>
<evidence type="ECO:0000256" key="6">
    <source>
        <dbReference type="ARBA" id="ARBA00022723"/>
    </source>
</evidence>
<dbReference type="GO" id="GO:0005737">
    <property type="term" value="C:cytoplasm"/>
    <property type="evidence" value="ECO:0007669"/>
    <property type="project" value="UniProtKB-SubCell"/>
</dbReference>
<dbReference type="InterPro" id="IPR027417">
    <property type="entry name" value="P-loop_NTPase"/>
</dbReference>
<evidence type="ECO:0000256" key="2">
    <source>
        <dbReference type="ARBA" id="ARBA00007599"/>
    </source>
</evidence>